<accession>A0A378YM03</accession>
<reference evidence="2 3" key="1">
    <citation type="submission" date="2018-06" db="EMBL/GenBank/DDBJ databases">
        <authorList>
            <consortium name="Pathogen Informatics"/>
            <person name="Doyle S."/>
        </authorList>
    </citation>
    <scope>NUCLEOTIDE SEQUENCE [LARGE SCALE GENOMIC DNA]</scope>
    <source>
        <strain evidence="2 3">NCTC13160</strain>
    </source>
</reference>
<dbReference type="InterPro" id="IPR008473">
    <property type="entry name" value="Phage_holin_3_7"/>
</dbReference>
<organism evidence="2 3">
    <name type="scientific">Pandoraea pnomenusa</name>
    <dbReference type="NCBI Taxonomy" id="93220"/>
    <lineage>
        <taxon>Bacteria</taxon>
        <taxon>Pseudomonadati</taxon>
        <taxon>Pseudomonadota</taxon>
        <taxon>Betaproteobacteria</taxon>
        <taxon>Burkholderiales</taxon>
        <taxon>Burkholderiaceae</taxon>
        <taxon>Pandoraea</taxon>
    </lineage>
</organism>
<dbReference type="RefSeq" id="WP_038619011.1">
    <property type="nucleotide sequence ID" value="NZ_CP009553.3"/>
</dbReference>
<keyword evidence="1" id="KW-0812">Transmembrane</keyword>
<evidence type="ECO:0000313" key="3">
    <source>
        <dbReference type="Proteomes" id="UP000254573"/>
    </source>
</evidence>
<dbReference type="Pfam" id="PF05449">
    <property type="entry name" value="Phage_holin_3_7"/>
    <property type="match status" value="1"/>
</dbReference>
<dbReference type="AlphaFoldDB" id="A0A378YM03"/>
<feature type="transmembrane region" description="Helical" evidence="1">
    <location>
        <begin position="35"/>
        <end position="53"/>
    </location>
</feature>
<feature type="transmembrane region" description="Helical" evidence="1">
    <location>
        <begin position="59"/>
        <end position="77"/>
    </location>
</feature>
<evidence type="ECO:0000256" key="1">
    <source>
        <dbReference type="SAM" id="Phobius"/>
    </source>
</evidence>
<keyword evidence="1" id="KW-0472">Membrane</keyword>
<proteinExistence type="predicted"/>
<gene>
    <name evidence="2" type="ORF">NCTC13160_02415</name>
</gene>
<dbReference type="EMBL" id="UGSG01000001">
    <property type="protein sequence ID" value="SUA78225.1"/>
    <property type="molecule type" value="Genomic_DNA"/>
</dbReference>
<feature type="transmembrane region" description="Helical" evidence="1">
    <location>
        <begin position="6"/>
        <end position="23"/>
    </location>
</feature>
<sequence>MSTLAFLNAVLCAVIALRLMMFRRASGSHRPWASRLAYALILATGSVPIRAIFGAPPPVDVTSLAINAVLCIAVLAVRGNVVDLFRGGVGHDNPITRLLRKTHDHAR</sequence>
<name>A0A378YM03_9BURK</name>
<dbReference type="OrthoDB" id="9182726at2"/>
<protein>
    <submittedName>
        <fullName evidence="2">Protein of uncharacterized function (DUF754)</fullName>
    </submittedName>
</protein>
<evidence type="ECO:0000313" key="2">
    <source>
        <dbReference type="EMBL" id="SUA78225.1"/>
    </source>
</evidence>
<dbReference type="Proteomes" id="UP000254573">
    <property type="component" value="Unassembled WGS sequence"/>
</dbReference>
<keyword evidence="1" id="KW-1133">Transmembrane helix</keyword>